<protein>
    <submittedName>
        <fullName evidence="1">Uncharacterized protein</fullName>
    </submittedName>
</protein>
<evidence type="ECO:0000313" key="2">
    <source>
        <dbReference type="Proteomes" id="UP000613177"/>
    </source>
</evidence>
<reference evidence="1" key="1">
    <citation type="submission" date="2021-01" db="EMBL/GenBank/DDBJ databases">
        <title>Metabolic potential, ecology and presence of endohyphal bacteria is reflected in genomic diversity of Mucoromycotina.</title>
        <authorList>
            <person name="Muszewska A."/>
            <person name="Okrasinska A."/>
            <person name="Steczkiewicz K."/>
            <person name="Drgas O."/>
            <person name="Orlowska M."/>
            <person name="Perlinska-Lenart U."/>
            <person name="Aleksandrzak-Piekarczyk T."/>
            <person name="Szatraj K."/>
            <person name="Zielenkiewicz U."/>
            <person name="Pilsyk S."/>
            <person name="Malc E."/>
            <person name="Mieczkowski P."/>
            <person name="Kruszewska J.S."/>
            <person name="Biernat P."/>
            <person name="Pawlowska J."/>
        </authorList>
    </citation>
    <scope>NUCLEOTIDE SEQUENCE</scope>
    <source>
        <strain evidence="1">WA0000018081</strain>
    </source>
</reference>
<dbReference type="AlphaFoldDB" id="A0A8H7SIG7"/>
<accession>A0A8H7SIG7</accession>
<comment type="caution">
    <text evidence="1">The sequence shown here is derived from an EMBL/GenBank/DDBJ whole genome shotgun (WGS) entry which is preliminary data.</text>
</comment>
<name>A0A8H7SIG7_9FUNG</name>
<dbReference type="Proteomes" id="UP000613177">
    <property type="component" value="Unassembled WGS sequence"/>
</dbReference>
<proteinExistence type="predicted"/>
<keyword evidence="2" id="KW-1185">Reference proteome</keyword>
<gene>
    <name evidence="1" type="ORF">INT48_004015</name>
</gene>
<organism evidence="1 2">
    <name type="scientific">Thamnidium elegans</name>
    <dbReference type="NCBI Taxonomy" id="101142"/>
    <lineage>
        <taxon>Eukaryota</taxon>
        <taxon>Fungi</taxon>
        <taxon>Fungi incertae sedis</taxon>
        <taxon>Mucoromycota</taxon>
        <taxon>Mucoromycotina</taxon>
        <taxon>Mucoromycetes</taxon>
        <taxon>Mucorales</taxon>
        <taxon>Mucorineae</taxon>
        <taxon>Mucoraceae</taxon>
        <taxon>Thamnidium</taxon>
    </lineage>
</organism>
<evidence type="ECO:0000313" key="1">
    <source>
        <dbReference type="EMBL" id="KAG2228703.1"/>
    </source>
</evidence>
<dbReference type="EMBL" id="JAEPRE010000377">
    <property type="protein sequence ID" value="KAG2228703.1"/>
    <property type="molecule type" value="Genomic_DNA"/>
</dbReference>
<sequence>MRYRSNNPTEKELIIAERTFQERAPEDINKFLYVYVPVKRRMRSNELRKKLTLLGIDNIQVLDVYCPDWSVAAILVHEKYVETIMDKFSKAKIELKSDYNHMDPIRIRGPKLQSLTIEEKLEQSKKIFNNNMMRALSGMRYTARYSVARCFFRDNLITLEQLQWMYPNITLRFSLIYKIKN</sequence>